<proteinExistence type="predicted"/>
<protein>
    <submittedName>
        <fullName evidence="1">Uncharacterized protein</fullName>
    </submittedName>
</protein>
<dbReference type="PIRSF" id="PIRSF016487">
    <property type="entry name" value="CYTH_UCP016487"/>
    <property type="match status" value="1"/>
</dbReference>
<evidence type="ECO:0000313" key="1">
    <source>
        <dbReference type="EMBL" id="MFC1408909.1"/>
    </source>
</evidence>
<dbReference type="InterPro" id="IPR033469">
    <property type="entry name" value="CYTH-like_dom_sf"/>
</dbReference>
<sequence>MVIEIERKFLLRTFPPQAALVSLGVEALEIEQCYLKVAAGVEERIRATSSVSGTEYVHTFLTARRAGVREIQERSITRAEYEGLRKSADQARNPVLKRRWKFPFEGHLLELDDIRAPRSRACLLLEVQIADEHEEVILPAFLDLEREVTGERDYSNADISQG</sequence>
<evidence type="ECO:0000313" key="2">
    <source>
        <dbReference type="Proteomes" id="UP001592582"/>
    </source>
</evidence>
<gene>
    <name evidence="1" type="ORF">ACEZDG_06405</name>
</gene>
<dbReference type="EMBL" id="JBHEZX010000002">
    <property type="protein sequence ID" value="MFC1408909.1"/>
    <property type="molecule type" value="Genomic_DNA"/>
</dbReference>
<keyword evidence="2" id="KW-1185">Reference proteome</keyword>
<dbReference type="InterPro" id="IPR012042">
    <property type="entry name" value="NeuTTM/CthTTM-like"/>
</dbReference>
<name>A0ABV6V5B6_9ACTN</name>
<dbReference type="Gene3D" id="2.40.320.10">
    <property type="entry name" value="Hypothetical Protein Pfu-838710-001"/>
    <property type="match status" value="1"/>
</dbReference>
<accession>A0ABV6V5B6</accession>
<dbReference type="Proteomes" id="UP001592582">
    <property type="component" value="Unassembled WGS sequence"/>
</dbReference>
<organism evidence="1 2">
    <name type="scientific">Streptacidiphilus alkalitolerans</name>
    <dbReference type="NCBI Taxonomy" id="3342712"/>
    <lineage>
        <taxon>Bacteria</taxon>
        <taxon>Bacillati</taxon>
        <taxon>Actinomycetota</taxon>
        <taxon>Actinomycetes</taxon>
        <taxon>Kitasatosporales</taxon>
        <taxon>Streptomycetaceae</taxon>
        <taxon>Streptacidiphilus</taxon>
    </lineage>
</organism>
<comment type="caution">
    <text evidence="1">The sequence shown here is derived from an EMBL/GenBank/DDBJ whole genome shotgun (WGS) entry which is preliminary data.</text>
</comment>
<dbReference type="SUPFAM" id="SSF55154">
    <property type="entry name" value="CYTH-like phosphatases"/>
    <property type="match status" value="1"/>
</dbReference>
<dbReference type="PANTHER" id="PTHR34932:SF1">
    <property type="entry name" value="TRPL TRANSLOCATION DEFECT PROTEIN 14"/>
    <property type="match status" value="1"/>
</dbReference>
<reference evidence="1 2" key="1">
    <citation type="submission" date="2024-09" db="EMBL/GenBank/DDBJ databases">
        <authorList>
            <person name="Lee S.D."/>
        </authorList>
    </citation>
    <scope>NUCLEOTIDE SEQUENCE [LARGE SCALE GENOMIC DNA]</scope>
    <source>
        <strain evidence="1 2">N1-1</strain>
    </source>
</reference>
<dbReference type="PANTHER" id="PTHR34932">
    <property type="entry name" value="TRPL TRANSLOCATION DEFECT PROTEIN 14"/>
    <property type="match status" value="1"/>
</dbReference>
<dbReference type="InterPro" id="IPR053227">
    <property type="entry name" value="TRPL-trafficking_regulator"/>
</dbReference>